<feature type="signal peptide" evidence="1">
    <location>
        <begin position="1"/>
        <end position="23"/>
    </location>
</feature>
<proteinExistence type="predicted"/>
<evidence type="ECO:0000313" key="2">
    <source>
        <dbReference type="EMBL" id="EAU93532.1"/>
    </source>
</evidence>
<comment type="caution">
    <text evidence="2">The sequence shown here is derived from an EMBL/GenBank/DDBJ whole genome shotgun (WGS) entry which is preliminary data.</text>
</comment>
<organism evidence="2 3">
    <name type="scientific">Coprinopsis cinerea (strain Okayama-7 / 130 / ATCC MYA-4618 / FGSC 9003)</name>
    <name type="common">Inky cap fungus</name>
    <name type="synonym">Hormographiella aspergillata</name>
    <dbReference type="NCBI Taxonomy" id="240176"/>
    <lineage>
        <taxon>Eukaryota</taxon>
        <taxon>Fungi</taxon>
        <taxon>Dikarya</taxon>
        <taxon>Basidiomycota</taxon>
        <taxon>Agaricomycotina</taxon>
        <taxon>Agaricomycetes</taxon>
        <taxon>Agaricomycetidae</taxon>
        <taxon>Agaricales</taxon>
        <taxon>Agaricineae</taxon>
        <taxon>Psathyrellaceae</taxon>
        <taxon>Coprinopsis</taxon>
    </lineage>
</organism>
<dbReference type="InParanoid" id="A8MZW1"/>
<dbReference type="Proteomes" id="UP000001861">
    <property type="component" value="Unassembled WGS sequence"/>
</dbReference>
<feature type="chain" id="PRO_5002723906" evidence="1">
    <location>
        <begin position="24"/>
        <end position="155"/>
    </location>
</feature>
<evidence type="ECO:0000256" key="1">
    <source>
        <dbReference type="SAM" id="SignalP"/>
    </source>
</evidence>
<keyword evidence="3" id="KW-1185">Reference proteome</keyword>
<dbReference type="AlphaFoldDB" id="A8MZW1"/>
<keyword evidence="1" id="KW-0732">Signal</keyword>
<dbReference type="GeneID" id="6004584"/>
<sequence>MVRITTLVSFAAFVATLSPSIVAVPIQLDDDLVIREPHIVDSAVEREFDNVDLLEREPIFGYAAKDRCGFGGGAKGRRDFQSLYDLLERDYDGIELLEREPIFGNILSGVLTGVGNIIKAVKGKRSFDDRELYQRGFYDDLELLDREFDFEQEQL</sequence>
<dbReference type="VEuPathDB" id="FungiDB:CC1G_02762"/>
<protein>
    <submittedName>
        <fullName evidence="2">Uncharacterized protein</fullName>
    </submittedName>
</protein>
<accession>A8MZW1</accession>
<dbReference type="KEGG" id="cci:CC1G_02762"/>
<name>A8MZW1_COPC7</name>
<evidence type="ECO:0000313" key="3">
    <source>
        <dbReference type="Proteomes" id="UP000001861"/>
    </source>
</evidence>
<dbReference type="RefSeq" id="XP_001828181.1">
    <property type="nucleotide sequence ID" value="XM_001828129.1"/>
</dbReference>
<dbReference type="EMBL" id="AACS02000001">
    <property type="protein sequence ID" value="EAU93532.1"/>
    <property type="molecule type" value="Genomic_DNA"/>
</dbReference>
<gene>
    <name evidence="2" type="ORF">CC1G_02762</name>
</gene>
<reference evidence="2 3" key="1">
    <citation type="journal article" date="2010" name="Proc. Natl. Acad. Sci. U.S.A.">
        <title>Insights into evolution of multicellular fungi from the assembled chromosomes of the mushroom Coprinopsis cinerea (Coprinus cinereus).</title>
        <authorList>
            <person name="Stajich J.E."/>
            <person name="Wilke S.K."/>
            <person name="Ahren D."/>
            <person name="Au C.H."/>
            <person name="Birren B.W."/>
            <person name="Borodovsky M."/>
            <person name="Burns C."/>
            <person name="Canback B."/>
            <person name="Casselton L.A."/>
            <person name="Cheng C.K."/>
            <person name="Deng J."/>
            <person name="Dietrich F.S."/>
            <person name="Fargo D.C."/>
            <person name="Farman M.L."/>
            <person name="Gathman A.C."/>
            <person name="Goldberg J."/>
            <person name="Guigo R."/>
            <person name="Hoegger P.J."/>
            <person name="Hooker J.B."/>
            <person name="Huggins A."/>
            <person name="James T.Y."/>
            <person name="Kamada T."/>
            <person name="Kilaru S."/>
            <person name="Kodira C."/>
            <person name="Kues U."/>
            <person name="Kupfer D."/>
            <person name="Kwan H.S."/>
            <person name="Lomsadze A."/>
            <person name="Li W."/>
            <person name="Lilly W.W."/>
            <person name="Ma L.J."/>
            <person name="Mackey A.J."/>
            <person name="Manning G."/>
            <person name="Martin F."/>
            <person name="Muraguchi H."/>
            <person name="Natvig D.O."/>
            <person name="Palmerini H."/>
            <person name="Ramesh M.A."/>
            <person name="Rehmeyer C.J."/>
            <person name="Roe B.A."/>
            <person name="Shenoy N."/>
            <person name="Stanke M."/>
            <person name="Ter-Hovhannisyan V."/>
            <person name="Tunlid A."/>
            <person name="Velagapudi R."/>
            <person name="Vision T.J."/>
            <person name="Zeng Q."/>
            <person name="Zolan M.E."/>
            <person name="Pukkila P.J."/>
        </authorList>
    </citation>
    <scope>NUCLEOTIDE SEQUENCE [LARGE SCALE GENOMIC DNA]</scope>
    <source>
        <strain evidence="3">Okayama-7 / 130 / ATCC MYA-4618 / FGSC 9003</strain>
    </source>
</reference>